<dbReference type="InterPro" id="IPR038081">
    <property type="entry name" value="CalX-like_sf"/>
</dbReference>
<evidence type="ECO:0000313" key="24">
    <source>
        <dbReference type="EMBL" id="CAH1792467.1"/>
    </source>
</evidence>
<protein>
    <recommendedName>
        <fullName evidence="23">Calx-beta domain-containing protein</fullName>
    </recommendedName>
</protein>
<feature type="transmembrane region" description="Helical" evidence="21">
    <location>
        <begin position="201"/>
        <end position="224"/>
    </location>
</feature>
<keyword evidence="12" id="KW-0112">Calmodulin-binding</keyword>
<dbReference type="OrthoDB" id="418484at2759"/>
<proteinExistence type="inferred from homology"/>
<dbReference type="InterPro" id="IPR032452">
    <property type="entry name" value="Na_Ca_Ex_C-exten"/>
</dbReference>
<feature type="transmembrane region" description="Helical" evidence="21">
    <location>
        <begin position="230"/>
        <end position="250"/>
    </location>
</feature>
<dbReference type="InterPro" id="IPR003644">
    <property type="entry name" value="Calx_beta"/>
</dbReference>
<evidence type="ECO:0000256" key="4">
    <source>
        <dbReference type="ARBA" id="ARBA00022449"/>
    </source>
</evidence>
<keyword evidence="16 21" id="KW-0472">Membrane</keyword>
<evidence type="ECO:0000256" key="9">
    <source>
        <dbReference type="ARBA" id="ARBA00022729"/>
    </source>
</evidence>
<evidence type="ECO:0000256" key="6">
    <source>
        <dbReference type="ARBA" id="ARBA00022568"/>
    </source>
</evidence>
<feature type="signal peptide" evidence="22">
    <location>
        <begin position="1"/>
        <end position="27"/>
    </location>
</feature>
<dbReference type="EMBL" id="CAIIXF020000008">
    <property type="protein sequence ID" value="CAH1792467.1"/>
    <property type="molecule type" value="Genomic_DNA"/>
</dbReference>
<comment type="caution">
    <text evidence="24">The sequence shown here is derived from an EMBL/GenBank/DDBJ whole genome shotgun (WGS) entry which is preliminary data.</text>
</comment>
<keyword evidence="15" id="KW-0406">Ion transport</keyword>
<evidence type="ECO:0000256" key="17">
    <source>
        <dbReference type="ARBA" id="ARBA00023180"/>
    </source>
</evidence>
<dbReference type="NCBIfam" id="TIGR00845">
    <property type="entry name" value="caca"/>
    <property type="match status" value="1"/>
</dbReference>
<evidence type="ECO:0000259" key="23">
    <source>
        <dbReference type="SMART" id="SM00237"/>
    </source>
</evidence>
<dbReference type="Pfam" id="PF01699">
    <property type="entry name" value="Na_Ca_ex"/>
    <property type="match status" value="1"/>
</dbReference>
<keyword evidence="5" id="KW-1003">Cell membrane</keyword>
<dbReference type="GO" id="GO:0098703">
    <property type="term" value="P:calcium ion import across plasma membrane"/>
    <property type="evidence" value="ECO:0007669"/>
    <property type="project" value="TreeGrafter"/>
</dbReference>
<keyword evidence="18" id="KW-0739">Sodium transport</keyword>
<dbReference type="PANTHER" id="PTHR11878:SF65">
    <property type="entry name" value="NA_CA-EXCHANGE PROTEIN, ISOFORM G"/>
    <property type="match status" value="1"/>
</dbReference>
<sequence>MGTLQRVPLVLGCCLLLVYLGSQPVMAQNVSTTTTIAPDPLKKEKCTMDVEKCKKGLVIPLWEPAVMSAGDQAARAIVYFSALLFTFLGVSIIADRFMASIEVITSKERTVKIKKPSGEVTTLQVRIWNETVSNLSLMALGSSAPEILLSIVEIVKNNFEAGDLGPSTIVGSAAFNLFVIIGICVYVIPDDEVRRIKHLRVFFITASWSIFAYLWLYIIISVITPGEVTVWEGVLTFLFFPLTIITAYIADRRIFFYKFLNKKYRAGGHKGTIVVTEGDLEMGEKTNNVNAIHFKGVTDSDEEIHEFEKHRLEYIEILRELRKNNPDVDMKKLEEMAQYEAMNRGPKSRAFYRIQATRKLTGGGNLIKKSKIGQKVALDDVEVEVEEDPHISKIFFEPGHYTVMENVGSFQMTVSRSGGNMNNIVYVDYKTEDGTANAGTDYEYAEGTLVFQPGDIHKQFSVSIIDDDIFEEDEHFYVRISNVHVSCNGEMVQEGQISEYAKLTNPVRATVMILDDDHAGIFHFESAEFDFVESVGEAHIKVTRASGARGRVKIPYRTIEGSAKGSGKDYEDAQGELTFENDETE</sequence>
<evidence type="ECO:0000256" key="7">
    <source>
        <dbReference type="ARBA" id="ARBA00022692"/>
    </source>
</evidence>
<dbReference type="InterPro" id="IPR004837">
    <property type="entry name" value="NaCa_Exmemb"/>
</dbReference>
<reference evidence="24" key="1">
    <citation type="submission" date="2022-03" db="EMBL/GenBank/DDBJ databases">
        <authorList>
            <person name="Martin C."/>
        </authorList>
    </citation>
    <scope>NUCLEOTIDE SEQUENCE</scope>
</reference>
<keyword evidence="4" id="KW-0050">Antiport</keyword>
<evidence type="ECO:0000256" key="18">
    <source>
        <dbReference type="ARBA" id="ARBA00023201"/>
    </source>
</evidence>
<name>A0A8S4PFZ6_OWEFU</name>
<keyword evidence="14" id="KW-0915">Sodium</keyword>
<evidence type="ECO:0000256" key="20">
    <source>
        <dbReference type="SAM" id="MobiDB-lite"/>
    </source>
</evidence>
<keyword evidence="8" id="KW-0479">Metal-binding</keyword>
<dbReference type="SUPFAM" id="SSF141072">
    <property type="entry name" value="CalX-like"/>
    <property type="match status" value="2"/>
</dbReference>
<dbReference type="Pfam" id="PF16494">
    <property type="entry name" value="Na_Ca_ex_C"/>
    <property type="match status" value="1"/>
</dbReference>
<dbReference type="InterPro" id="IPR051171">
    <property type="entry name" value="CaCA"/>
</dbReference>
<dbReference type="GO" id="GO:0005432">
    <property type="term" value="F:calcium:sodium antiporter activity"/>
    <property type="evidence" value="ECO:0007669"/>
    <property type="project" value="InterPro"/>
</dbReference>
<evidence type="ECO:0000313" key="25">
    <source>
        <dbReference type="Proteomes" id="UP000749559"/>
    </source>
</evidence>
<dbReference type="GO" id="GO:0098794">
    <property type="term" value="C:postsynapse"/>
    <property type="evidence" value="ECO:0007669"/>
    <property type="project" value="TreeGrafter"/>
</dbReference>
<dbReference type="Proteomes" id="UP000749559">
    <property type="component" value="Unassembled WGS sequence"/>
</dbReference>
<evidence type="ECO:0000256" key="13">
    <source>
        <dbReference type="ARBA" id="ARBA00022989"/>
    </source>
</evidence>
<keyword evidence="13 21" id="KW-1133">Transmembrane helix</keyword>
<dbReference type="Gene3D" id="2.60.40.2030">
    <property type="match status" value="2"/>
</dbReference>
<keyword evidence="11" id="KW-0106">Calcium</keyword>
<keyword evidence="3" id="KW-0813">Transport</keyword>
<evidence type="ECO:0000256" key="15">
    <source>
        <dbReference type="ARBA" id="ARBA00023065"/>
    </source>
</evidence>
<evidence type="ECO:0000256" key="19">
    <source>
        <dbReference type="ARBA" id="ARBA00033667"/>
    </source>
</evidence>
<dbReference type="AlphaFoldDB" id="A0A8S4PFZ6"/>
<accession>A0A8S4PFZ6</accession>
<keyword evidence="6" id="KW-0109">Calcium transport</keyword>
<evidence type="ECO:0000256" key="3">
    <source>
        <dbReference type="ARBA" id="ARBA00022448"/>
    </source>
</evidence>
<keyword evidence="9 22" id="KW-0732">Signal</keyword>
<comment type="catalytic activity">
    <reaction evidence="19">
        <text>Ca(2+)(in) + 3 Na(+)(out) = Ca(2+)(out) + 3 Na(+)(in)</text>
        <dbReference type="Rhea" id="RHEA:69955"/>
        <dbReference type="ChEBI" id="CHEBI:29101"/>
        <dbReference type="ChEBI" id="CHEBI:29108"/>
    </reaction>
</comment>
<dbReference type="GO" id="GO:0030424">
    <property type="term" value="C:axon"/>
    <property type="evidence" value="ECO:0007669"/>
    <property type="project" value="TreeGrafter"/>
</dbReference>
<keyword evidence="7 21" id="KW-0812">Transmembrane</keyword>
<keyword evidence="25" id="KW-1185">Reference proteome</keyword>
<keyword evidence="17" id="KW-0325">Glycoprotein</keyword>
<feature type="transmembrane region" description="Helical" evidence="21">
    <location>
        <begin position="76"/>
        <end position="94"/>
    </location>
</feature>
<evidence type="ECO:0000256" key="1">
    <source>
        <dbReference type="ARBA" id="ARBA00004651"/>
    </source>
</evidence>
<dbReference type="InterPro" id="IPR044880">
    <property type="entry name" value="NCX_ion-bd_dom_sf"/>
</dbReference>
<evidence type="ECO:0000256" key="21">
    <source>
        <dbReference type="SAM" id="Phobius"/>
    </source>
</evidence>
<feature type="domain" description="Calx-beta" evidence="23">
    <location>
        <begin position="381"/>
        <end position="481"/>
    </location>
</feature>
<evidence type="ECO:0000256" key="11">
    <source>
        <dbReference type="ARBA" id="ARBA00022837"/>
    </source>
</evidence>
<gene>
    <name evidence="24" type="ORF">OFUS_LOCUS17427</name>
</gene>
<dbReference type="GO" id="GO:0005516">
    <property type="term" value="F:calmodulin binding"/>
    <property type="evidence" value="ECO:0007669"/>
    <property type="project" value="UniProtKB-KW"/>
</dbReference>
<evidence type="ECO:0000256" key="10">
    <source>
        <dbReference type="ARBA" id="ARBA00022737"/>
    </source>
</evidence>
<feature type="domain" description="Calx-beta" evidence="23">
    <location>
        <begin position="509"/>
        <end position="585"/>
    </location>
</feature>
<feature type="transmembrane region" description="Helical" evidence="21">
    <location>
        <begin position="135"/>
        <end position="155"/>
    </location>
</feature>
<feature type="chain" id="PRO_5035945619" description="Calx-beta domain-containing protein" evidence="22">
    <location>
        <begin position="28"/>
        <end position="585"/>
    </location>
</feature>
<feature type="region of interest" description="Disordered" evidence="20">
    <location>
        <begin position="562"/>
        <end position="585"/>
    </location>
</feature>
<comment type="similarity">
    <text evidence="2">Belongs to the Ca(2+):cation antiporter (CaCA) (TC 2.A.19) family. SLC8 subfamily.</text>
</comment>
<organism evidence="24 25">
    <name type="scientific">Owenia fusiformis</name>
    <name type="common">Polychaete worm</name>
    <dbReference type="NCBI Taxonomy" id="6347"/>
    <lineage>
        <taxon>Eukaryota</taxon>
        <taxon>Metazoa</taxon>
        <taxon>Spiralia</taxon>
        <taxon>Lophotrochozoa</taxon>
        <taxon>Annelida</taxon>
        <taxon>Polychaeta</taxon>
        <taxon>Sedentaria</taxon>
        <taxon>Canalipalpata</taxon>
        <taxon>Sabellida</taxon>
        <taxon>Oweniida</taxon>
        <taxon>Oweniidae</taxon>
        <taxon>Owenia</taxon>
    </lineage>
</organism>
<evidence type="ECO:0000256" key="14">
    <source>
        <dbReference type="ARBA" id="ARBA00023053"/>
    </source>
</evidence>
<evidence type="ECO:0000256" key="12">
    <source>
        <dbReference type="ARBA" id="ARBA00022860"/>
    </source>
</evidence>
<comment type="subcellular location">
    <subcellularLocation>
        <location evidence="1">Cell membrane</location>
        <topology evidence="1">Multi-pass membrane protein</topology>
    </subcellularLocation>
</comment>
<dbReference type="Gene3D" id="1.20.1420.30">
    <property type="entry name" value="NCX, central ion-binding region"/>
    <property type="match status" value="1"/>
</dbReference>
<keyword evidence="10" id="KW-0677">Repeat</keyword>
<evidence type="ECO:0000256" key="16">
    <source>
        <dbReference type="ARBA" id="ARBA00023136"/>
    </source>
</evidence>
<dbReference type="GO" id="GO:0046872">
    <property type="term" value="F:metal ion binding"/>
    <property type="evidence" value="ECO:0007669"/>
    <property type="project" value="UniProtKB-KW"/>
</dbReference>
<dbReference type="InterPro" id="IPR004836">
    <property type="entry name" value="Na_Ca_Ex"/>
</dbReference>
<evidence type="ECO:0000256" key="22">
    <source>
        <dbReference type="SAM" id="SignalP"/>
    </source>
</evidence>
<dbReference type="GO" id="GO:0007154">
    <property type="term" value="P:cell communication"/>
    <property type="evidence" value="ECO:0007669"/>
    <property type="project" value="InterPro"/>
</dbReference>
<dbReference type="SMART" id="SM00237">
    <property type="entry name" value="Calx_beta"/>
    <property type="match status" value="2"/>
</dbReference>
<evidence type="ECO:0000256" key="8">
    <source>
        <dbReference type="ARBA" id="ARBA00022723"/>
    </source>
</evidence>
<evidence type="ECO:0000256" key="5">
    <source>
        <dbReference type="ARBA" id="ARBA00022475"/>
    </source>
</evidence>
<feature type="transmembrane region" description="Helical" evidence="21">
    <location>
        <begin position="167"/>
        <end position="189"/>
    </location>
</feature>
<dbReference type="Pfam" id="PF03160">
    <property type="entry name" value="Calx-beta"/>
    <property type="match status" value="1"/>
</dbReference>
<dbReference type="GO" id="GO:0042383">
    <property type="term" value="C:sarcolemma"/>
    <property type="evidence" value="ECO:0007669"/>
    <property type="project" value="TreeGrafter"/>
</dbReference>
<evidence type="ECO:0000256" key="2">
    <source>
        <dbReference type="ARBA" id="ARBA00007489"/>
    </source>
</evidence>
<dbReference type="PANTHER" id="PTHR11878">
    <property type="entry name" value="SODIUM/CALCIUM EXCHANGER"/>
    <property type="match status" value="1"/>
</dbReference>